<dbReference type="GO" id="GO:0042026">
    <property type="term" value="P:protein refolding"/>
    <property type="evidence" value="ECO:0007669"/>
    <property type="project" value="UniProtKB-ARBA"/>
</dbReference>
<reference evidence="12 13" key="1">
    <citation type="journal article" date="2010" name="Appl. Environ. Microbiol.">
        <title>The genome sequence of the crenarchaeon Acidilobus saccharovorans supports a new order, Acidilobales, and suggests an important ecological role in terrestrial acidic hot springs.</title>
        <authorList>
            <person name="Mardanov A.V."/>
            <person name="Svetlitchnyi V.A."/>
            <person name="Beletsky A.V."/>
            <person name="Prokofeva M.I."/>
            <person name="Bonch-Osmolovskaya E.A."/>
            <person name="Ravin N.V."/>
            <person name="Skryabin K.G."/>
        </authorList>
    </citation>
    <scope>NUCLEOTIDE SEQUENCE [LARGE SCALE GENOMIC DNA]</scope>
    <source>
        <strain evidence="13">DSM 16705 / JCM 18335 / VKM B-2471 / 345-15</strain>
    </source>
</reference>
<dbReference type="PROSITE" id="PS50059">
    <property type="entry name" value="FKBP_PPIASE"/>
    <property type="match status" value="1"/>
</dbReference>
<dbReference type="RefSeq" id="WP_013266104.1">
    <property type="nucleotide sequence ID" value="NC_014374.1"/>
</dbReference>
<dbReference type="GeneID" id="9498402"/>
<keyword evidence="7 8" id="KW-0413">Isomerase</keyword>
<dbReference type="STRING" id="666510.ASAC_0185"/>
<dbReference type="eggNOG" id="arCOG00980">
    <property type="taxonomic scope" value="Archaea"/>
</dbReference>
<evidence type="ECO:0000256" key="5">
    <source>
        <dbReference type="ARBA" id="ARBA00023110"/>
    </source>
</evidence>
<keyword evidence="5 8" id="KW-0697">Rotamase</keyword>
<evidence type="ECO:0000256" key="7">
    <source>
        <dbReference type="ARBA" id="ARBA00023235"/>
    </source>
</evidence>
<protein>
    <recommendedName>
        <fullName evidence="9">Peptidyl-prolyl cis-trans isomerase</fullName>
        <ecNumber evidence="9">5.2.1.8</ecNumber>
    </recommendedName>
</protein>
<evidence type="ECO:0000313" key="12">
    <source>
        <dbReference type="EMBL" id="ADL18592.1"/>
    </source>
</evidence>
<evidence type="ECO:0000256" key="2">
    <source>
        <dbReference type="ARBA" id="ARBA00004496"/>
    </source>
</evidence>
<evidence type="ECO:0000256" key="3">
    <source>
        <dbReference type="ARBA" id="ARBA00006577"/>
    </source>
</evidence>
<proteinExistence type="inferred from homology"/>
<dbReference type="EC" id="5.2.1.8" evidence="9"/>
<dbReference type="OrthoDB" id="8615at2157"/>
<dbReference type="InterPro" id="IPR046357">
    <property type="entry name" value="PPIase_dom_sf"/>
</dbReference>
<dbReference type="Gene3D" id="3.10.50.40">
    <property type="match status" value="1"/>
</dbReference>
<evidence type="ECO:0000256" key="9">
    <source>
        <dbReference type="RuleBase" id="RU003915"/>
    </source>
</evidence>
<dbReference type="Gene3D" id="2.40.10.330">
    <property type="match status" value="1"/>
</dbReference>
<feature type="domain" description="PPIase FKBP-type" evidence="11">
    <location>
        <begin position="6"/>
        <end position="108"/>
    </location>
</feature>
<dbReference type="Proteomes" id="UP000000346">
    <property type="component" value="Chromosome"/>
</dbReference>
<keyword evidence="4" id="KW-0963">Cytoplasm</keyword>
<dbReference type="GO" id="GO:0005737">
    <property type="term" value="C:cytoplasm"/>
    <property type="evidence" value="ECO:0007669"/>
    <property type="project" value="UniProtKB-SubCell"/>
</dbReference>
<evidence type="ECO:0000313" key="13">
    <source>
        <dbReference type="Proteomes" id="UP000000346"/>
    </source>
</evidence>
<dbReference type="KEGG" id="asc:ASAC_0185"/>
<comment type="catalytic activity">
    <reaction evidence="1 8 9">
        <text>[protein]-peptidylproline (omega=180) = [protein]-peptidylproline (omega=0)</text>
        <dbReference type="Rhea" id="RHEA:16237"/>
        <dbReference type="Rhea" id="RHEA-COMP:10747"/>
        <dbReference type="Rhea" id="RHEA-COMP:10748"/>
        <dbReference type="ChEBI" id="CHEBI:83833"/>
        <dbReference type="ChEBI" id="CHEBI:83834"/>
        <dbReference type="EC" id="5.2.1.8"/>
    </reaction>
</comment>
<name>D9PZV4_ACIS3</name>
<keyword evidence="13" id="KW-1185">Reference proteome</keyword>
<dbReference type="HOGENOM" id="CLU_073526_1_0_2"/>
<dbReference type="PANTHER" id="PTHR47861">
    <property type="entry name" value="FKBP-TYPE PEPTIDYL-PROLYL CIS-TRANS ISOMERASE SLYD"/>
    <property type="match status" value="1"/>
</dbReference>
<evidence type="ECO:0000256" key="10">
    <source>
        <dbReference type="SAM" id="MobiDB-lite"/>
    </source>
</evidence>
<keyword evidence="6" id="KW-0143">Chaperone</keyword>
<dbReference type="InterPro" id="IPR054016">
    <property type="entry name" value="FKBP26_IF"/>
</dbReference>
<dbReference type="Pfam" id="PF00254">
    <property type="entry name" value="FKBP_C"/>
    <property type="match status" value="1"/>
</dbReference>
<dbReference type="InterPro" id="IPR048261">
    <property type="entry name" value="SlpA/SlyD-like_ins_sf"/>
</dbReference>
<accession>D9PZV4</accession>
<dbReference type="SUPFAM" id="SSF54534">
    <property type="entry name" value="FKBP-like"/>
    <property type="match status" value="1"/>
</dbReference>
<sequence length="253" mass="28146">MAFKDGDFVLINYVISVKDGDREIVEDTNKEDVAKSAGIYDSNRRYEPYLVVVGRSQVIKAIDEQLRDMDVGQRKEFIATPDKAYGPYRNDLIIRLPIKQLNRYGIPPVVGRRVEVGGRIGVIRSVTERFAYIDFNHPLAGRDLKVELEVVGKLETLDDKVKYLVTRYMPLDRNSISVSQQGEGSIELQLPQEVLGLSDLESRLQLLLGDLSSLLGIKGVKLVVNVTLSQQGASASGQQASQQQQEAQATPQS</sequence>
<organism evidence="12 13">
    <name type="scientific">Acidilobus saccharovorans (strain DSM 16705 / JCM 18335 / VKM B-2471 / 345-15)</name>
    <dbReference type="NCBI Taxonomy" id="666510"/>
    <lineage>
        <taxon>Archaea</taxon>
        <taxon>Thermoproteota</taxon>
        <taxon>Thermoprotei</taxon>
        <taxon>Acidilobales</taxon>
        <taxon>Acidilobaceae</taxon>
        <taxon>Acidilobus</taxon>
    </lineage>
</organism>
<comment type="similarity">
    <text evidence="3 9">Belongs to the FKBP-type PPIase family.</text>
</comment>
<dbReference type="AlphaFoldDB" id="D9PZV4"/>
<dbReference type="EMBL" id="CP001742">
    <property type="protein sequence ID" value="ADL18592.1"/>
    <property type="molecule type" value="Genomic_DNA"/>
</dbReference>
<evidence type="ECO:0000256" key="4">
    <source>
        <dbReference type="ARBA" id="ARBA00022490"/>
    </source>
</evidence>
<evidence type="ECO:0000259" key="11">
    <source>
        <dbReference type="PROSITE" id="PS50059"/>
    </source>
</evidence>
<gene>
    <name evidence="12" type="ordered locus">ASAC_0185</name>
</gene>
<dbReference type="GO" id="GO:0003755">
    <property type="term" value="F:peptidyl-prolyl cis-trans isomerase activity"/>
    <property type="evidence" value="ECO:0007669"/>
    <property type="project" value="UniProtKB-UniRule"/>
</dbReference>
<evidence type="ECO:0000256" key="8">
    <source>
        <dbReference type="PROSITE-ProRule" id="PRU00277"/>
    </source>
</evidence>
<dbReference type="PANTHER" id="PTHR47861:SF3">
    <property type="entry name" value="FKBP-TYPE PEPTIDYL-PROLYL CIS-TRANS ISOMERASE SLYD"/>
    <property type="match status" value="1"/>
</dbReference>
<feature type="region of interest" description="Disordered" evidence="10">
    <location>
        <begin position="233"/>
        <end position="253"/>
    </location>
</feature>
<evidence type="ECO:0000256" key="1">
    <source>
        <dbReference type="ARBA" id="ARBA00000971"/>
    </source>
</evidence>
<comment type="subcellular location">
    <subcellularLocation>
        <location evidence="2">Cytoplasm</location>
    </subcellularLocation>
</comment>
<dbReference type="InterPro" id="IPR001179">
    <property type="entry name" value="PPIase_FKBP_dom"/>
</dbReference>
<dbReference type="InParanoid" id="D9PZV4"/>
<evidence type="ECO:0000256" key="6">
    <source>
        <dbReference type="ARBA" id="ARBA00023186"/>
    </source>
</evidence>
<dbReference type="Pfam" id="PF22199">
    <property type="entry name" value="FKBP26_IF"/>
    <property type="match status" value="1"/>
</dbReference>